<reference evidence="1 2" key="1">
    <citation type="journal article" date="2024" name="Chem. Sci.">
        <title>Discovery of megapolipeptins by genome mining of a Burkholderiales bacteria collection.</title>
        <authorList>
            <person name="Paulo B.S."/>
            <person name="Recchia M.J.J."/>
            <person name="Lee S."/>
            <person name="Fergusson C.H."/>
            <person name="Romanowski S.B."/>
            <person name="Hernandez A."/>
            <person name="Krull N."/>
            <person name="Liu D.Y."/>
            <person name="Cavanagh H."/>
            <person name="Bos A."/>
            <person name="Gray C.A."/>
            <person name="Murphy B.T."/>
            <person name="Linington R.G."/>
            <person name="Eustaquio A.S."/>
        </authorList>
    </citation>
    <scope>NUCLEOTIDE SEQUENCE [LARGE SCALE GENOMIC DNA]</scope>
    <source>
        <strain evidence="1 2">RL18-126-BIB-B</strain>
    </source>
</reference>
<sequence>MSSSKVFRLFCAVAGFLFCRFAMAGVISLYDESRFLTFSDGQKIYGLYSAHNELFYCNFLFMSEKSVRDRDEIVPIETFSLDYKNHRYTYTQIGHISSIRGVLSKNGNTITISTEKPQGGCQSAAGLFSGDGGLPYTEMAKISGMGIGVINRKSFIYQNPNSINKRGYLLPGDMVVVINKKDNYSYIRYVNPDMLIEDDDKRHVSTGWVRSADLVNPFPAASKQ</sequence>
<dbReference type="Proteomes" id="UP001629235">
    <property type="component" value="Unassembled WGS sequence"/>
</dbReference>
<proteinExistence type="predicted"/>
<evidence type="ECO:0000313" key="1">
    <source>
        <dbReference type="EMBL" id="MFM0106905.1"/>
    </source>
</evidence>
<gene>
    <name evidence="1" type="ORF">PQR01_26290</name>
</gene>
<organism evidence="1 2">
    <name type="scientific">Paraburkholderia rhynchosiae</name>
    <dbReference type="NCBI Taxonomy" id="487049"/>
    <lineage>
        <taxon>Bacteria</taxon>
        <taxon>Pseudomonadati</taxon>
        <taxon>Pseudomonadota</taxon>
        <taxon>Betaproteobacteria</taxon>
        <taxon>Burkholderiales</taxon>
        <taxon>Burkholderiaceae</taxon>
        <taxon>Paraburkholderia</taxon>
    </lineage>
</organism>
<name>A0ACC7NJH6_9BURK</name>
<keyword evidence="2" id="KW-1185">Reference proteome</keyword>
<accession>A0ACC7NJH6</accession>
<evidence type="ECO:0000313" key="2">
    <source>
        <dbReference type="Proteomes" id="UP001629235"/>
    </source>
</evidence>
<comment type="caution">
    <text evidence="1">The sequence shown here is derived from an EMBL/GenBank/DDBJ whole genome shotgun (WGS) entry which is preliminary data.</text>
</comment>
<dbReference type="EMBL" id="JAQQDW010000066">
    <property type="protein sequence ID" value="MFM0106905.1"/>
    <property type="molecule type" value="Genomic_DNA"/>
</dbReference>
<protein>
    <submittedName>
        <fullName evidence="1">Uncharacterized protein</fullName>
    </submittedName>
</protein>